<dbReference type="Pfam" id="PF08482">
    <property type="entry name" value="HrpB_C"/>
    <property type="match status" value="1"/>
</dbReference>
<protein>
    <recommendedName>
        <fullName evidence="1">RNA helicase</fullName>
        <ecNumber evidence="1">3.6.4.13</ecNumber>
    </recommendedName>
</protein>
<dbReference type="EMBL" id="JAKMUT010000001">
    <property type="protein sequence ID" value="MCZ9288781.1"/>
    <property type="molecule type" value="Genomic_DNA"/>
</dbReference>
<dbReference type="PROSITE" id="PS51194">
    <property type="entry name" value="HELICASE_CTER"/>
    <property type="match status" value="1"/>
</dbReference>
<dbReference type="SMART" id="SM00847">
    <property type="entry name" value="HA2"/>
    <property type="match status" value="1"/>
</dbReference>
<keyword evidence="3" id="KW-0378">Hydrolase</keyword>
<evidence type="ECO:0000259" key="8">
    <source>
        <dbReference type="PROSITE" id="PS51194"/>
    </source>
</evidence>
<dbReference type="InterPro" id="IPR048333">
    <property type="entry name" value="HA2_WH"/>
</dbReference>
<accession>A0A9X3LJD5</accession>
<sequence length="814" mass="86250">MFPPLFDLAIIGDGLPAAELLPRIPQRGPLVVEAPPGTGKTTLLPPALSNILSSTADEVAAPSKASTTTSATPPKVLVTAPRRVAVRAAARRLAHLDGSRVGDRVGYSIRGEHHPGSLVEFVTPGVLLNRLLADPALEGVGAVLIDEVHERQLDSDLVLAMCQEVALLREGDPAGELYLCAMSATVDTQKLADYMGAQVVSTPAVTHPLEVTYHPDPERAQGSPAFYRHVADLALQAHSHHRDSGHPDHRTLVFVPGRKEIDWVTSHLPDSAPLHGGLNSREQDAALTGRSPIVVATSIAESSLTVPGVHAVVDAGLSRTPRRDQARGMTGLVTTSTSKASADQRAGRAGRLGPGQVYRAYSAADYSHFAPDITPEVLSSDLVAAALTLAAWGSPDISLLDAPPAATLTDANRELHALGALDGNGTITETGQKLARIPADPRLGAALLAHGSGAAEVVAALSTGLQGDLAEAKPQASEVRRFARMVGNRGPATAGEVVASAYPDRVAKLVDSGSRSAGSVRGSGGSGEDAEYLLASGTRATLAPELRRPLGGSEWLAVAEVQLGRTPLIRAAARLDEPDLAQVREDVTARIADGKLRARRTRHLGAIELSSTPVSVNQLGAEERTQAIAALATKGLGWLQMTEGASRIKERVDYLRAQLGEPWPDLAAGDYTPEAERVVAGERIADISAYQAIMRQLPWPEAGQMDELAPERLEVPSGSAPKVHYETGRPIVRVKLQECFGLADSPTIAGQKVLFHLLSPAGRELAVTDDLKSFWDGPYQGVRKDMRGRYPKHPWPEDPWSATATKKTKRALRN</sequence>
<dbReference type="PANTHER" id="PTHR43519">
    <property type="entry name" value="ATP-DEPENDENT RNA HELICASE HRPB"/>
    <property type="match status" value="1"/>
</dbReference>
<gene>
    <name evidence="9" type="ORF">L8V00_00950</name>
</gene>
<dbReference type="GO" id="GO:0003724">
    <property type="term" value="F:RNA helicase activity"/>
    <property type="evidence" value="ECO:0007669"/>
    <property type="project" value="UniProtKB-EC"/>
</dbReference>
<dbReference type="RefSeq" id="WP_269943970.1">
    <property type="nucleotide sequence ID" value="NZ_JAKMUT010000001.1"/>
</dbReference>
<organism evidence="9 10">
    <name type="scientific">Corynebacterium evansiae</name>
    <dbReference type="NCBI Taxonomy" id="2913499"/>
    <lineage>
        <taxon>Bacteria</taxon>
        <taxon>Bacillati</taxon>
        <taxon>Actinomycetota</taxon>
        <taxon>Actinomycetes</taxon>
        <taxon>Mycobacteriales</taxon>
        <taxon>Corynebacteriaceae</taxon>
        <taxon>Corynebacterium</taxon>
    </lineage>
</organism>
<dbReference type="AlphaFoldDB" id="A0A9X3LJD5"/>
<dbReference type="Pfam" id="PF04408">
    <property type="entry name" value="WHD_HA2"/>
    <property type="match status" value="1"/>
</dbReference>
<dbReference type="SMART" id="SM00487">
    <property type="entry name" value="DEXDc"/>
    <property type="match status" value="1"/>
</dbReference>
<keyword evidence="5" id="KW-0067">ATP-binding</keyword>
<evidence type="ECO:0000256" key="3">
    <source>
        <dbReference type="ARBA" id="ARBA00022801"/>
    </source>
</evidence>
<feature type="domain" description="Helicase C-terminal" evidence="8">
    <location>
        <begin position="229"/>
        <end position="393"/>
    </location>
</feature>
<dbReference type="PROSITE" id="PS00690">
    <property type="entry name" value="DEAH_ATP_HELICASE"/>
    <property type="match status" value="1"/>
</dbReference>
<dbReference type="Gene3D" id="3.40.50.300">
    <property type="entry name" value="P-loop containing nucleotide triphosphate hydrolases"/>
    <property type="match status" value="2"/>
</dbReference>
<dbReference type="PIRSF" id="PIRSF005496">
    <property type="entry name" value="ATP_hel_hrpB"/>
    <property type="match status" value="1"/>
</dbReference>
<dbReference type="GO" id="GO:0005524">
    <property type="term" value="F:ATP binding"/>
    <property type="evidence" value="ECO:0007669"/>
    <property type="project" value="UniProtKB-KW"/>
</dbReference>
<dbReference type="SMART" id="SM00490">
    <property type="entry name" value="HELICc"/>
    <property type="match status" value="1"/>
</dbReference>
<dbReference type="InterPro" id="IPR002464">
    <property type="entry name" value="DNA/RNA_helicase_DEAH_CS"/>
</dbReference>
<dbReference type="GO" id="GO:0003676">
    <property type="term" value="F:nucleic acid binding"/>
    <property type="evidence" value="ECO:0007669"/>
    <property type="project" value="InterPro"/>
</dbReference>
<dbReference type="InterPro" id="IPR013689">
    <property type="entry name" value="RNA_helicase_ATP-dep_HrpB_C"/>
</dbReference>
<dbReference type="PANTHER" id="PTHR43519:SF1">
    <property type="entry name" value="ATP-DEPENDENT RNA HELICASE HRPB"/>
    <property type="match status" value="1"/>
</dbReference>
<feature type="domain" description="Helicase ATP-binding" evidence="7">
    <location>
        <begin position="21"/>
        <end position="204"/>
    </location>
</feature>
<reference evidence="9" key="1">
    <citation type="submission" date="2022-02" db="EMBL/GenBank/DDBJ databases">
        <title>Corynebacterium sp. from urogenital microbiome.</title>
        <authorList>
            <person name="Cappelli E.A."/>
            <person name="Ribeiro T.G."/>
            <person name="Peixe L."/>
        </authorList>
    </citation>
    <scope>NUCLEOTIDE SEQUENCE</scope>
    <source>
        <strain evidence="9">C8Ua_174</strain>
    </source>
</reference>
<dbReference type="Gene3D" id="1.20.120.1080">
    <property type="match status" value="1"/>
</dbReference>
<dbReference type="SUPFAM" id="SSF52540">
    <property type="entry name" value="P-loop containing nucleoside triphosphate hydrolases"/>
    <property type="match status" value="1"/>
</dbReference>
<keyword evidence="2" id="KW-0547">Nucleotide-binding</keyword>
<feature type="region of interest" description="Disordered" evidence="6">
    <location>
        <begin position="320"/>
        <end position="351"/>
    </location>
</feature>
<dbReference type="GO" id="GO:0016787">
    <property type="term" value="F:hydrolase activity"/>
    <property type="evidence" value="ECO:0007669"/>
    <property type="project" value="UniProtKB-KW"/>
</dbReference>
<feature type="compositionally biased region" description="Polar residues" evidence="6">
    <location>
        <begin position="332"/>
        <end position="341"/>
    </location>
</feature>
<keyword evidence="4 9" id="KW-0347">Helicase</keyword>
<evidence type="ECO:0000313" key="10">
    <source>
        <dbReference type="Proteomes" id="UP001146469"/>
    </source>
</evidence>
<dbReference type="PROSITE" id="PS51192">
    <property type="entry name" value="HELICASE_ATP_BIND_1"/>
    <property type="match status" value="1"/>
</dbReference>
<evidence type="ECO:0000259" key="7">
    <source>
        <dbReference type="PROSITE" id="PS51192"/>
    </source>
</evidence>
<evidence type="ECO:0000256" key="5">
    <source>
        <dbReference type="ARBA" id="ARBA00022840"/>
    </source>
</evidence>
<dbReference type="InterPro" id="IPR001650">
    <property type="entry name" value="Helicase_C-like"/>
</dbReference>
<dbReference type="InterPro" id="IPR027417">
    <property type="entry name" value="P-loop_NTPase"/>
</dbReference>
<evidence type="ECO:0000313" key="9">
    <source>
        <dbReference type="EMBL" id="MCZ9288781.1"/>
    </source>
</evidence>
<dbReference type="InterPro" id="IPR014001">
    <property type="entry name" value="Helicase_ATP-bd"/>
</dbReference>
<name>A0A9X3LJD5_9CORY</name>
<dbReference type="InterPro" id="IPR011545">
    <property type="entry name" value="DEAD/DEAH_box_helicase_dom"/>
</dbReference>
<dbReference type="EC" id="3.6.4.13" evidence="1"/>
<dbReference type="Pfam" id="PF00270">
    <property type="entry name" value="DEAD"/>
    <property type="match status" value="1"/>
</dbReference>
<dbReference type="Proteomes" id="UP001146469">
    <property type="component" value="Unassembled WGS sequence"/>
</dbReference>
<dbReference type="InterPro" id="IPR007502">
    <property type="entry name" value="Helicase-assoc_dom"/>
</dbReference>
<proteinExistence type="predicted"/>
<evidence type="ECO:0000256" key="2">
    <source>
        <dbReference type="ARBA" id="ARBA00022741"/>
    </source>
</evidence>
<dbReference type="InterPro" id="IPR010225">
    <property type="entry name" value="HrpB"/>
</dbReference>
<dbReference type="CDD" id="cd18791">
    <property type="entry name" value="SF2_C_RHA"/>
    <property type="match status" value="1"/>
</dbReference>
<evidence type="ECO:0000256" key="1">
    <source>
        <dbReference type="ARBA" id="ARBA00012552"/>
    </source>
</evidence>
<evidence type="ECO:0000256" key="6">
    <source>
        <dbReference type="SAM" id="MobiDB-lite"/>
    </source>
</evidence>
<keyword evidence="10" id="KW-1185">Reference proteome</keyword>
<dbReference type="Pfam" id="PF00271">
    <property type="entry name" value="Helicase_C"/>
    <property type="match status" value="1"/>
</dbReference>
<evidence type="ECO:0000256" key="4">
    <source>
        <dbReference type="ARBA" id="ARBA00022806"/>
    </source>
</evidence>
<comment type="caution">
    <text evidence="9">The sequence shown here is derived from an EMBL/GenBank/DDBJ whole genome shotgun (WGS) entry which is preliminary data.</text>
</comment>
<feature type="region of interest" description="Disordered" evidence="6">
    <location>
        <begin position="790"/>
        <end position="814"/>
    </location>
</feature>